<accession>A0ABS6SQQ7</accession>
<reference evidence="1 2" key="1">
    <citation type="submission" date="2021-04" db="EMBL/GenBank/DDBJ databases">
        <authorList>
            <person name="Pira H."/>
            <person name="Risdian C."/>
            <person name="Wink J."/>
        </authorList>
    </citation>
    <scope>NUCLEOTIDE SEQUENCE [LARGE SCALE GENOMIC DNA]</scope>
    <source>
        <strain evidence="1 2">WH131</strain>
    </source>
</reference>
<comment type="caution">
    <text evidence="1">The sequence shown here is derived from an EMBL/GenBank/DDBJ whole genome shotgun (WGS) entry which is preliminary data.</text>
</comment>
<keyword evidence="2" id="KW-1185">Reference proteome</keyword>
<protein>
    <submittedName>
        <fullName evidence="1">Uncharacterized protein</fullName>
    </submittedName>
</protein>
<dbReference type="Proteomes" id="UP000699975">
    <property type="component" value="Unassembled WGS sequence"/>
</dbReference>
<sequence>MVQPIEMIAKRSDKLLLKLSVADDLRASSRGMKIEQSFGQVAIDLQTPDEPVGFEFFDELRFSVPRTQEYRRALMSSNEAMVSMKY</sequence>
<proteinExistence type="predicted"/>
<organism evidence="1 2">
    <name type="scientific">Erythrobacter ani</name>
    <dbReference type="NCBI Taxonomy" id="2827235"/>
    <lineage>
        <taxon>Bacteria</taxon>
        <taxon>Pseudomonadati</taxon>
        <taxon>Pseudomonadota</taxon>
        <taxon>Alphaproteobacteria</taxon>
        <taxon>Sphingomonadales</taxon>
        <taxon>Erythrobacteraceae</taxon>
        <taxon>Erythrobacter/Porphyrobacter group</taxon>
        <taxon>Erythrobacter</taxon>
    </lineage>
</organism>
<evidence type="ECO:0000313" key="1">
    <source>
        <dbReference type="EMBL" id="MBV7267357.1"/>
    </source>
</evidence>
<evidence type="ECO:0000313" key="2">
    <source>
        <dbReference type="Proteomes" id="UP000699975"/>
    </source>
</evidence>
<name>A0ABS6SQQ7_9SPHN</name>
<gene>
    <name evidence="1" type="ORF">KCG45_14315</name>
</gene>
<dbReference type="RefSeq" id="WP_218317974.1">
    <property type="nucleotide sequence ID" value="NZ_JAGSPB010000003.1"/>
</dbReference>
<dbReference type="EMBL" id="JAGSPB010000003">
    <property type="protein sequence ID" value="MBV7267357.1"/>
    <property type="molecule type" value="Genomic_DNA"/>
</dbReference>